<dbReference type="PANTHER" id="PTHR31668:SF4">
    <property type="entry name" value="TRANSCRIPTIONAL ACTIVATOR PROTEIN DAL81"/>
    <property type="match status" value="1"/>
</dbReference>
<dbReference type="GO" id="GO:0000981">
    <property type="term" value="F:DNA-binding transcription factor activity, RNA polymerase II-specific"/>
    <property type="evidence" value="ECO:0007669"/>
    <property type="project" value="InterPro"/>
</dbReference>
<dbReference type="HOGENOM" id="CLU_006632_3_0_1"/>
<proteinExistence type="predicted"/>
<protein>
    <submittedName>
        <fullName evidence="5">Fungal specific transcription factor domain containing protein</fullName>
    </submittedName>
</protein>
<dbReference type="CDD" id="cd00067">
    <property type="entry name" value="GAL4"/>
    <property type="match status" value="1"/>
</dbReference>
<dbReference type="GeneID" id="25974715"/>
<dbReference type="InParanoid" id="F0XAW2"/>
<dbReference type="GO" id="GO:0005634">
    <property type="term" value="C:nucleus"/>
    <property type="evidence" value="ECO:0007669"/>
    <property type="project" value="TreeGrafter"/>
</dbReference>
<dbReference type="PROSITE" id="PS00463">
    <property type="entry name" value="ZN2_CY6_FUNGAL_1"/>
    <property type="match status" value="1"/>
</dbReference>
<dbReference type="eggNOG" id="ENOG502SJFF">
    <property type="taxonomic scope" value="Eukaryota"/>
</dbReference>
<name>F0XAW2_GROCL</name>
<gene>
    <name evidence="5" type="ORF">CMQ_1798</name>
</gene>
<dbReference type="InterPro" id="IPR036864">
    <property type="entry name" value="Zn2-C6_fun-type_DNA-bd_sf"/>
</dbReference>
<dbReference type="STRING" id="655863.F0XAW2"/>
<reference evidence="5 6" key="1">
    <citation type="journal article" date="2011" name="Proc. Natl. Acad. Sci. U.S.A.">
        <title>Genome and transcriptome analyses of the mountain pine beetle-fungal symbiont Grosmannia clavigera, a lodgepole pine pathogen.</title>
        <authorList>
            <person name="DiGuistini S."/>
            <person name="Wang Y."/>
            <person name="Liao N.Y."/>
            <person name="Taylor G."/>
            <person name="Tanguay P."/>
            <person name="Feau N."/>
            <person name="Henrissat B."/>
            <person name="Chan S.K."/>
            <person name="Hesse-Orce U."/>
            <person name="Alamouti S.M."/>
            <person name="Tsui C.K.M."/>
            <person name="Docking R.T."/>
            <person name="Levasseur A."/>
            <person name="Haridas S."/>
            <person name="Robertson G."/>
            <person name="Birol I."/>
            <person name="Holt R.A."/>
            <person name="Marra M.A."/>
            <person name="Hamelin R.C."/>
            <person name="Hirst M."/>
            <person name="Jones S.J.M."/>
            <person name="Bohlmann J."/>
            <person name="Breuil C."/>
        </authorList>
    </citation>
    <scope>NUCLEOTIDE SEQUENCE [LARGE SCALE GENOMIC DNA]</scope>
    <source>
        <strain evidence="6">kw1407 / UAMH 11150</strain>
    </source>
</reference>
<feature type="region of interest" description="Disordered" evidence="3">
    <location>
        <begin position="93"/>
        <end position="115"/>
    </location>
</feature>
<keyword evidence="6" id="KW-1185">Reference proteome</keyword>
<evidence type="ECO:0000259" key="4">
    <source>
        <dbReference type="PROSITE" id="PS50048"/>
    </source>
</evidence>
<evidence type="ECO:0000256" key="3">
    <source>
        <dbReference type="SAM" id="MobiDB-lite"/>
    </source>
</evidence>
<dbReference type="InterPro" id="IPR001138">
    <property type="entry name" value="Zn2Cys6_DnaBD"/>
</dbReference>
<dbReference type="InterPro" id="IPR007219">
    <property type="entry name" value="XnlR_reg_dom"/>
</dbReference>
<dbReference type="GO" id="GO:0006351">
    <property type="term" value="P:DNA-templated transcription"/>
    <property type="evidence" value="ECO:0007669"/>
    <property type="project" value="InterPro"/>
</dbReference>
<dbReference type="PANTHER" id="PTHR31668">
    <property type="entry name" value="GLUCOSE TRANSPORT TRANSCRIPTION REGULATOR RGT1-RELATED-RELATED"/>
    <property type="match status" value="1"/>
</dbReference>
<dbReference type="GO" id="GO:0008270">
    <property type="term" value="F:zinc ion binding"/>
    <property type="evidence" value="ECO:0007669"/>
    <property type="project" value="InterPro"/>
</dbReference>
<evidence type="ECO:0000256" key="1">
    <source>
        <dbReference type="ARBA" id="ARBA00022723"/>
    </source>
</evidence>
<organism evidence="6">
    <name type="scientific">Grosmannia clavigera (strain kw1407 / UAMH 11150)</name>
    <name type="common">Blue stain fungus</name>
    <name type="synonym">Graphiocladiella clavigera</name>
    <dbReference type="NCBI Taxonomy" id="655863"/>
    <lineage>
        <taxon>Eukaryota</taxon>
        <taxon>Fungi</taxon>
        <taxon>Dikarya</taxon>
        <taxon>Ascomycota</taxon>
        <taxon>Pezizomycotina</taxon>
        <taxon>Sordariomycetes</taxon>
        <taxon>Sordariomycetidae</taxon>
        <taxon>Ophiostomatales</taxon>
        <taxon>Ophiostomataceae</taxon>
        <taxon>Leptographium</taxon>
    </lineage>
</organism>
<dbReference type="CDD" id="cd12148">
    <property type="entry name" value="fungal_TF_MHR"/>
    <property type="match status" value="1"/>
</dbReference>
<dbReference type="OrthoDB" id="408631at2759"/>
<keyword evidence="1" id="KW-0479">Metal-binding</keyword>
<dbReference type="RefSeq" id="XP_014174644.1">
    <property type="nucleotide sequence ID" value="XM_014319169.1"/>
</dbReference>
<sequence length="737" mass="80634">MPELGGGRQYKSRRNRPCDLCRSRKAACVITTRPPCDLCRTKGLQCTFVKGPGARRRLLSDCPSAVSATDTNDTIVAATTDDNVSVEPVIFHRSQLMGSPDGKGEPDGEGEDEDLNLSVDVDTTADPLLDNELTSRQAVSPKVLKGSDRSPSVALSHGNAVNQTVDSSCSRVSLENSAGRPCRFVGLAGELDAYLIARRRCNESLQSQSPFTGVTYQYMKSLETGLAEFQPPPVFTVGDVAQLEHSRLDSELDSLRHLRHCFGGLVPNSLARELMRIFFRFISTSFPVLSRRQMPATDGAVDELPLSLLAAVCASALPFVIYDDVLCVLGEAVPDASEIHRIACDALHLERHHDARLATVQATLLVLQRPPRDDLFGDAAAHWRMCAVLVADCQALGLHRNAAAGWAALARWEVRLRTRLWWAAVVTETWTAFGQGMRSHINDDDADVPLPTEADVYDHTSLEDDDGAPFCHLVRLTLILRDIHTAFYTVQSAQRTCCDLQTSLDTSKHLFARLKQWHQALPAPLKLMQTGGQQGQTDETTRIAVAAADIGALSTSGTLRLAYVVAQLALFRALLRPLAMADMTAQHDAVPAGFWDTDGAVAIMKGALVSARELVRFIEGLTTADWDGFWHSCSSPDDSTELRLRPHANSVSSVGSSQAPNSSTSPDVEDSAPSGHYLDAMHTELEVLTKRWRWALRLAQRGAGGRKGLMRVSLRRTEALFREWQIGKSSREDGKIV</sequence>
<feature type="domain" description="Zn(2)-C6 fungal-type" evidence="4">
    <location>
        <begin position="17"/>
        <end position="48"/>
    </location>
</feature>
<evidence type="ECO:0000313" key="5">
    <source>
        <dbReference type="EMBL" id="EFX05162.1"/>
    </source>
</evidence>
<dbReference type="SMART" id="SM00906">
    <property type="entry name" value="Fungal_trans"/>
    <property type="match status" value="1"/>
</dbReference>
<dbReference type="Pfam" id="PF04082">
    <property type="entry name" value="Fungal_trans"/>
    <property type="match status" value="1"/>
</dbReference>
<dbReference type="EMBL" id="GL629747">
    <property type="protein sequence ID" value="EFX05162.1"/>
    <property type="molecule type" value="Genomic_DNA"/>
</dbReference>
<dbReference type="InterPro" id="IPR050797">
    <property type="entry name" value="Carb_Metab_Trans_Reg"/>
</dbReference>
<evidence type="ECO:0000256" key="2">
    <source>
        <dbReference type="ARBA" id="ARBA00023242"/>
    </source>
</evidence>
<dbReference type="AlphaFoldDB" id="F0XAW2"/>
<feature type="region of interest" description="Disordered" evidence="3">
    <location>
        <begin position="648"/>
        <end position="675"/>
    </location>
</feature>
<dbReference type="GO" id="GO:0003677">
    <property type="term" value="F:DNA binding"/>
    <property type="evidence" value="ECO:0007669"/>
    <property type="project" value="InterPro"/>
</dbReference>
<evidence type="ECO:0000313" key="6">
    <source>
        <dbReference type="Proteomes" id="UP000007796"/>
    </source>
</evidence>
<dbReference type="Proteomes" id="UP000007796">
    <property type="component" value="Unassembled WGS sequence"/>
</dbReference>
<dbReference type="GO" id="GO:0001080">
    <property type="term" value="P:nitrogen catabolite activation of transcription from RNA polymerase II promoter"/>
    <property type="evidence" value="ECO:0007669"/>
    <property type="project" value="TreeGrafter"/>
</dbReference>
<dbReference type="SUPFAM" id="SSF57701">
    <property type="entry name" value="Zn2/Cys6 DNA-binding domain"/>
    <property type="match status" value="1"/>
</dbReference>
<dbReference type="PROSITE" id="PS50048">
    <property type="entry name" value="ZN2_CY6_FUNGAL_2"/>
    <property type="match status" value="1"/>
</dbReference>
<keyword evidence="2" id="KW-0539">Nucleus</keyword>
<accession>F0XAW2</accession>
<feature type="compositionally biased region" description="Polar residues" evidence="3">
    <location>
        <begin position="649"/>
        <end position="666"/>
    </location>
</feature>